<feature type="signal peptide" evidence="1">
    <location>
        <begin position="1"/>
        <end position="26"/>
    </location>
</feature>
<sequence length="118" mass="13729">MRIGTKFALIGLAFASVLSVTPTAQAKDHKVDGMPKTFQHVWHCGKYKTKITKHHIYWAPKGGKYITHITFKWVLKQGNKYTVDSMKILEQTPYWTKGHTMYHGINNDSMYKTTKWVR</sequence>
<dbReference type="OrthoDB" id="2300522at2"/>
<protein>
    <submittedName>
        <fullName evidence="2">Uncharacterized protein</fullName>
    </submittedName>
</protein>
<dbReference type="Proteomes" id="UP000198402">
    <property type="component" value="Unassembled WGS sequence"/>
</dbReference>
<keyword evidence="3" id="KW-1185">Reference proteome</keyword>
<accession>A0A1Z5IH76</accession>
<keyword evidence="1" id="KW-0732">Signal</keyword>
<evidence type="ECO:0000313" key="3">
    <source>
        <dbReference type="Proteomes" id="UP000198402"/>
    </source>
</evidence>
<gene>
    <name evidence="2" type="ORF">IWT126_01145</name>
</gene>
<dbReference type="EMBL" id="BCMG01000005">
    <property type="protein sequence ID" value="GAX01120.1"/>
    <property type="molecule type" value="Genomic_DNA"/>
</dbReference>
<organism evidence="2 3">
    <name type="scientific">Secundilactobacillus silagei JCM 19001</name>
    <dbReference type="NCBI Taxonomy" id="1302250"/>
    <lineage>
        <taxon>Bacteria</taxon>
        <taxon>Bacillati</taxon>
        <taxon>Bacillota</taxon>
        <taxon>Bacilli</taxon>
        <taxon>Lactobacillales</taxon>
        <taxon>Lactobacillaceae</taxon>
        <taxon>Secundilactobacillus</taxon>
    </lineage>
</organism>
<evidence type="ECO:0000313" key="2">
    <source>
        <dbReference type="EMBL" id="GAX01120.1"/>
    </source>
</evidence>
<reference evidence="2 3" key="1">
    <citation type="submission" date="2015-11" db="EMBL/GenBank/DDBJ databases">
        <title>Draft genome sequences of new species of the genus Lactobacillus isolated from orchardgrass silage.</title>
        <authorList>
            <person name="Tohno M."/>
            <person name="Tanizawa Y."/>
            <person name="Arita M."/>
        </authorList>
    </citation>
    <scope>NUCLEOTIDE SEQUENCE [LARGE SCALE GENOMIC DNA]</scope>
    <source>
        <strain evidence="2 3">IWT126</strain>
    </source>
</reference>
<dbReference type="RefSeq" id="WP_054656354.1">
    <property type="nucleotide sequence ID" value="NZ_BBFL01000020.1"/>
</dbReference>
<name>A0A1Z5IH76_9LACO</name>
<dbReference type="AlphaFoldDB" id="A0A1Z5IH76"/>
<proteinExistence type="predicted"/>
<comment type="caution">
    <text evidence="2">The sequence shown here is derived from an EMBL/GenBank/DDBJ whole genome shotgun (WGS) entry which is preliminary data.</text>
</comment>
<feature type="chain" id="PRO_5011117617" evidence="1">
    <location>
        <begin position="27"/>
        <end position="118"/>
    </location>
</feature>
<evidence type="ECO:0000256" key="1">
    <source>
        <dbReference type="SAM" id="SignalP"/>
    </source>
</evidence>